<feature type="transmembrane region" description="Helical" evidence="1">
    <location>
        <begin position="46"/>
        <end position="67"/>
    </location>
</feature>
<keyword evidence="1" id="KW-0472">Membrane</keyword>
<organism evidence="2 3">
    <name type="scientific">Streptomyces smaragdinus</name>
    <dbReference type="NCBI Taxonomy" id="2585196"/>
    <lineage>
        <taxon>Bacteria</taxon>
        <taxon>Bacillati</taxon>
        <taxon>Actinomycetota</taxon>
        <taxon>Actinomycetes</taxon>
        <taxon>Kitasatosporales</taxon>
        <taxon>Streptomycetaceae</taxon>
        <taxon>Streptomyces</taxon>
    </lineage>
</organism>
<dbReference type="AlphaFoldDB" id="A0A7K0CDZ8"/>
<feature type="transmembrane region" description="Helical" evidence="1">
    <location>
        <begin position="158"/>
        <end position="179"/>
    </location>
</feature>
<reference evidence="2 3" key="1">
    <citation type="submission" date="2019-10" db="EMBL/GenBank/DDBJ databases">
        <title>Streptomyces smaragdinus sp. nov. and Streptomyces fabii sp. nov., isolated from the gut of fungus growing-termite Macrotermes natalensis.</title>
        <authorList>
            <person name="Schwitalla J."/>
            <person name="Benndorf R."/>
            <person name="Martin K."/>
            <person name="De Beer W."/>
            <person name="Kaster A.-K."/>
            <person name="Vollmers J."/>
            <person name="Poulsen M."/>
            <person name="Beemelmanns C."/>
        </authorList>
    </citation>
    <scope>NUCLEOTIDE SEQUENCE [LARGE SCALE GENOMIC DNA]</scope>
    <source>
        <strain evidence="2 3">RB5</strain>
    </source>
</reference>
<keyword evidence="3" id="KW-1185">Reference proteome</keyword>
<evidence type="ECO:0000313" key="2">
    <source>
        <dbReference type="EMBL" id="MQY11292.1"/>
    </source>
</evidence>
<keyword evidence="1" id="KW-1133">Transmembrane helix</keyword>
<dbReference type="RefSeq" id="WP_153450573.1">
    <property type="nucleotide sequence ID" value="NZ_WEGJ01000003.1"/>
</dbReference>
<feature type="transmembrane region" description="Helical" evidence="1">
    <location>
        <begin position="128"/>
        <end position="146"/>
    </location>
</feature>
<accession>A0A7K0CDZ8</accession>
<comment type="caution">
    <text evidence="2">The sequence shown here is derived from an EMBL/GenBank/DDBJ whole genome shotgun (WGS) entry which is preliminary data.</text>
</comment>
<gene>
    <name evidence="2" type="ORF">SRB5_14070</name>
</gene>
<evidence type="ECO:0000313" key="3">
    <source>
        <dbReference type="Proteomes" id="UP000466345"/>
    </source>
</evidence>
<feature type="transmembrane region" description="Helical" evidence="1">
    <location>
        <begin position="73"/>
        <end position="95"/>
    </location>
</feature>
<name>A0A7K0CDZ8_9ACTN</name>
<feature type="transmembrane region" description="Helical" evidence="1">
    <location>
        <begin position="12"/>
        <end position="34"/>
    </location>
</feature>
<dbReference type="Proteomes" id="UP000466345">
    <property type="component" value="Unassembled WGS sequence"/>
</dbReference>
<dbReference type="OrthoDB" id="2082317at2"/>
<protein>
    <submittedName>
        <fullName evidence="2">Uncharacterized protein</fullName>
    </submittedName>
</protein>
<evidence type="ECO:0000256" key="1">
    <source>
        <dbReference type="SAM" id="Phobius"/>
    </source>
</evidence>
<keyword evidence="1" id="KW-0812">Transmembrane</keyword>
<sequence>MTGLAAQGGDTAMLSAVVACEVAFWGFLVTGLLARYALRARRLGGALLLGVPLADAGLVAFCALHLASGGTAGATHGLAAVYLGVSVTFGPVFVARADVWFAHRFAGGPAPVRPPERGPERLRHEWQMWRRCAGASGIAVAFTLLMQLLSDGGARTAALWNTTAQTAAVTVIWLAAGPLRHRYAAGGRRTRDTSTA</sequence>
<proteinExistence type="predicted"/>
<dbReference type="EMBL" id="WEGJ01000003">
    <property type="protein sequence ID" value="MQY11292.1"/>
    <property type="molecule type" value="Genomic_DNA"/>
</dbReference>